<feature type="binding site" evidence="8">
    <location>
        <position position="67"/>
    </location>
    <ligand>
        <name>Mg(2+)</name>
        <dbReference type="ChEBI" id="CHEBI:18420"/>
        <label>1</label>
        <note>catalytic</note>
    </ligand>
</feature>
<dbReference type="PANTHER" id="PTHR20854">
    <property type="entry name" value="INOSITOL MONOPHOSPHATASE"/>
    <property type="match status" value="1"/>
</dbReference>
<dbReference type="GO" id="GO:0046872">
    <property type="term" value="F:metal ion binding"/>
    <property type="evidence" value="ECO:0007669"/>
    <property type="project" value="UniProtKB-KW"/>
</dbReference>
<dbReference type="InterPro" id="IPR020583">
    <property type="entry name" value="Inositol_monoP_metal-BS"/>
</dbReference>
<dbReference type="EMBL" id="CP043424">
    <property type="protein sequence ID" value="QIW12543.1"/>
    <property type="molecule type" value="Genomic_DNA"/>
</dbReference>
<dbReference type="PROSITE" id="PS00629">
    <property type="entry name" value="IMP_1"/>
    <property type="match status" value="1"/>
</dbReference>
<evidence type="ECO:0000313" key="12">
    <source>
        <dbReference type="Proteomes" id="UP000251120"/>
    </source>
</evidence>
<dbReference type="SUPFAM" id="SSF56655">
    <property type="entry name" value="Carbohydrate phosphatase"/>
    <property type="match status" value="1"/>
</dbReference>
<keyword evidence="6" id="KW-0804">Transcription</keyword>
<evidence type="ECO:0000256" key="2">
    <source>
        <dbReference type="ARBA" id="ARBA00001946"/>
    </source>
</evidence>
<evidence type="ECO:0000256" key="6">
    <source>
        <dbReference type="ARBA" id="ARBA00022814"/>
    </source>
</evidence>
<dbReference type="GO" id="GO:0031564">
    <property type="term" value="P:transcription antitermination"/>
    <property type="evidence" value="ECO:0007669"/>
    <property type="project" value="UniProtKB-KW"/>
</dbReference>
<feature type="binding site" evidence="8">
    <location>
        <position position="86"/>
    </location>
    <ligand>
        <name>Mg(2+)</name>
        <dbReference type="ChEBI" id="CHEBI:18420"/>
        <label>1</label>
        <note>catalytic</note>
    </ligand>
</feature>
<dbReference type="GO" id="GO:0007165">
    <property type="term" value="P:signal transduction"/>
    <property type="evidence" value="ECO:0007669"/>
    <property type="project" value="TreeGrafter"/>
</dbReference>
<keyword evidence="4 8" id="KW-0479">Metal-binding</keyword>
<proteinExistence type="inferred from homology"/>
<evidence type="ECO:0000313" key="11">
    <source>
        <dbReference type="EMBL" id="QIW12543.1"/>
    </source>
</evidence>
<dbReference type="FunFam" id="3.40.190.80:FF:000020">
    <property type="entry name" value="Fructose-1,6-bisphosphatase/inositol-1-monophosphatase"/>
    <property type="match status" value="1"/>
</dbReference>
<comment type="similarity">
    <text evidence="3 9">Belongs to the inositol monophosphatase superfamily.</text>
</comment>
<evidence type="ECO:0000256" key="7">
    <source>
        <dbReference type="ARBA" id="ARBA00022842"/>
    </source>
</evidence>
<reference evidence="10 12" key="1">
    <citation type="submission" date="2017-06" db="EMBL/GenBank/DDBJ databases">
        <title>Complete genome of Francisella adeliensis.</title>
        <authorList>
            <person name="Vallesi A."/>
            <person name="Sjodin A."/>
        </authorList>
    </citation>
    <scope>NUCLEOTIDE SEQUENCE [LARGE SCALE GENOMIC DNA]</scope>
    <source>
        <strain evidence="10 12">FDC440</strain>
    </source>
</reference>
<keyword evidence="6" id="KW-0889">Transcription antitermination</keyword>
<feature type="binding site" evidence="8">
    <location>
        <position position="87"/>
    </location>
    <ligand>
        <name>Mg(2+)</name>
        <dbReference type="ChEBI" id="CHEBI:18420"/>
        <label>1</label>
        <note>catalytic</note>
    </ligand>
</feature>
<dbReference type="Proteomes" id="UP000681131">
    <property type="component" value="Chromosome"/>
</dbReference>
<dbReference type="Pfam" id="PF00459">
    <property type="entry name" value="Inositol_P"/>
    <property type="match status" value="1"/>
</dbReference>
<protein>
    <recommendedName>
        <fullName evidence="9">Inositol-1-monophosphatase</fullName>
        <ecNumber evidence="9">3.1.3.25</ecNumber>
    </recommendedName>
</protein>
<feature type="binding site" evidence="8">
    <location>
        <position position="213"/>
    </location>
    <ligand>
        <name>Mg(2+)</name>
        <dbReference type="ChEBI" id="CHEBI:18420"/>
        <label>1</label>
        <note>catalytic</note>
    </ligand>
</feature>
<gene>
    <name evidence="10" type="ORF">CDH04_07715</name>
    <name evidence="11" type="ORF">FZC43_07720</name>
</gene>
<dbReference type="GO" id="GO:0046854">
    <property type="term" value="P:phosphatidylinositol phosphate biosynthetic process"/>
    <property type="evidence" value="ECO:0007669"/>
    <property type="project" value="InterPro"/>
</dbReference>
<dbReference type="EC" id="3.1.3.25" evidence="9"/>
<dbReference type="GO" id="GO:0008934">
    <property type="term" value="F:inositol monophosphate 1-phosphatase activity"/>
    <property type="evidence" value="ECO:0007669"/>
    <property type="project" value="InterPro"/>
</dbReference>
<dbReference type="CDD" id="cd01639">
    <property type="entry name" value="IMPase"/>
    <property type="match status" value="1"/>
</dbReference>
<dbReference type="PROSITE" id="PS00630">
    <property type="entry name" value="IMP_2"/>
    <property type="match status" value="1"/>
</dbReference>
<evidence type="ECO:0000313" key="10">
    <source>
        <dbReference type="EMBL" id="AXA34297.1"/>
    </source>
</evidence>
<evidence type="ECO:0000313" key="13">
    <source>
        <dbReference type="Proteomes" id="UP000681131"/>
    </source>
</evidence>
<dbReference type="PRINTS" id="PR00377">
    <property type="entry name" value="IMPHPHTASES"/>
</dbReference>
<dbReference type="InterPro" id="IPR033942">
    <property type="entry name" value="IMPase"/>
</dbReference>
<organism evidence="10 12">
    <name type="scientific">Francisella adeliensis</name>
    <dbReference type="NCBI Taxonomy" id="2007306"/>
    <lineage>
        <taxon>Bacteria</taxon>
        <taxon>Pseudomonadati</taxon>
        <taxon>Pseudomonadota</taxon>
        <taxon>Gammaproteobacteria</taxon>
        <taxon>Thiotrichales</taxon>
        <taxon>Francisellaceae</taxon>
        <taxon>Francisella</taxon>
    </lineage>
</organism>
<comment type="cofactor">
    <cofactor evidence="2 8 9">
        <name>Mg(2+)</name>
        <dbReference type="ChEBI" id="CHEBI:18420"/>
    </cofactor>
</comment>
<name>A0A2Z4XZJ4_9GAMM</name>
<dbReference type="OrthoDB" id="9785695at2"/>
<dbReference type="InterPro" id="IPR020550">
    <property type="entry name" value="Inositol_monophosphatase_CS"/>
</dbReference>
<dbReference type="Gene3D" id="3.30.540.10">
    <property type="entry name" value="Fructose-1,6-Bisphosphatase, subunit A, domain 1"/>
    <property type="match status" value="1"/>
</dbReference>
<keyword evidence="6" id="KW-0805">Transcription regulation</keyword>
<dbReference type="Gene3D" id="3.40.190.80">
    <property type="match status" value="1"/>
</dbReference>
<dbReference type="Proteomes" id="UP000251120">
    <property type="component" value="Chromosome"/>
</dbReference>
<feature type="binding site" evidence="8">
    <location>
        <position position="84"/>
    </location>
    <ligand>
        <name>Mg(2+)</name>
        <dbReference type="ChEBI" id="CHEBI:18420"/>
        <label>1</label>
        <note>catalytic</note>
    </ligand>
</feature>
<reference evidence="11 13" key="2">
    <citation type="submission" date="2019-08" db="EMBL/GenBank/DDBJ databases">
        <title>Complete genome sequences of Francisella adeliensis (FSC1325 and FSC1326).</title>
        <authorList>
            <person name="Ohrman C."/>
            <person name="Uneklint I."/>
            <person name="Vallesi A."/>
            <person name="Karlsson L."/>
            <person name="Sjodin A."/>
        </authorList>
    </citation>
    <scope>NUCLEOTIDE SEQUENCE [LARGE SCALE GENOMIC DNA]</scope>
    <source>
        <strain evidence="11 13">FSC1325</strain>
    </source>
</reference>
<sequence length="263" mass="28921">MKPILNAITTITRKAGRLIVQAQNDLGSINISKKSDGSIVTNVDVAVENFLVENIKKSGYDDYFITEESGEFGNKDSRFTWIIDPIDGTNNFVHGLPNCCISVGLKKDDEFVLGVIYNPSLDLMFSAYKGEGAQLNGQRIRVSQAKDLKDTLISASLKYSRKIFKDSYIAEMVMLQQEISGYRYSGSIAMDLAYLSAGYIDGLWACGQVRIWDLAAGFVIAKEAGALVTDIKGSSKLEESTVMIAANKKIQPKLSKILAKHLK</sequence>
<evidence type="ECO:0000256" key="5">
    <source>
        <dbReference type="ARBA" id="ARBA00022801"/>
    </source>
</evidence>
<dbReference type="InterPro" id="IPR000760">
    <property type="entry name" value="Inositol_monophosphatase-like"/>
</dbReference>
<evidence type="ECO:0000256" key="9">
    <source>
        <dbReference type="RuleBase" id="RU364068"/>
    </source>
</evidence>
<dbReference type="FunFam" id="3.30.540.10:FF:000003">
    <property type="entry name" value="Inositol-1-monophosphatase"/>
    <property type="match status" value="1"/>
</dbReference>
<dbReference type="RefSeq" id="WP_112870476.1">
    <property type="nucleotide sequence ID" value="NZ_CP021781.1"/>
</dbReference>
<dbReference type="GO" id="GO:0006020">
    <property type="term" value="P:inositol metabolic process"/>
    <property type="evidence" value="ECO:0007669"/>
    <property type="project" value="TreeGrafter"/>
</dbReference>
<keyword evidence="13" id="KW-1185">Reference proteome</keyword>
<keyword evidence="7 8" id="KW-0460">Magnesium</keyword>
<dbReference type="KEGG" id="fad:CDH04_07715"/>
<dbReference type="EMBL" id="CP021781">
    <property type="protein sequence ID" value="AXA34297.1"/>
    <property type="molecule type" value="Genomic_DNA"/>
</dbReference>
<keyword evidence="5 9" id="KW-0378">Hydrolase</keyword>
<evidence type="ECO:0000256" key="8">
    <source>
        <dbReference type="PIRSR" id="PIRSR600760-2"/>
    </source>
</evidence>
<dbReference type="AlphaFoldDB" id="A0A2Z4XZJ4"/>
<dbReference type="PANTHER" id="PTHR20854:SF4">
    <property type="entry name" value="INOSITOL-1-MONOPHOSPHATASE-RELATED"/>
    <property type="match status" value="1"/>
</dbReference>
<comment type="catalytic activity">
    <reaction evidence="1 9">
        <text>a myo-inositol phosphate + H2O = myo-inositol + phosphate</text>
        <dbReference type="Rhea" id="RHEA:24056"/>
        <dbReference type="ChEBI" id="CHEBI:15377"/>
        <dbReference type="ChEBI" id="CHEBI:17268"/>
        <dbReference type="ChEBI" id="CHEBI:43474"/>
        <dbReference type="ChEBI" id="CHEBI:84139"/>
        <dbReference type="EC" id="3.1.3.25"/>
    </reaction>
</comment>
<evidence type="ECO:0000256" key="3">
    <source>
        <dbReference type="ARBA" id="ARBA00009759"/>
    </source>
</evidence>
<evidence type="ECO:0000256" key="4">
    <source>
        <dbReference type="ARBA" id="ARBA00022723"/>
    </source>
</evidence>
<evidence type="ECO:0000256" key="1">
    <source>
        <dbReference type="ARBA" id="ARBA00001033"/>
    </source>
</evidence>
<accession>A0A2Z4XZJ4</accession>